<keyword evidence="1" id="KW-0645">Protease</keyword>
<dbReference type="InterPro" id="IPR020568">
    <property type="entry name" value="Ribosomal_Su5_D2-typ_SF"/>
</dbReference>
<feature type="active site" evidence="1">
    <location>
        <position position="245"/>
    </location>
</feature>
<dbReference type="Gene3D" id="3.30.230.10">
    <property type="match status" value="1"/>
</dbReference>
<accession>A0A6N8CPF2</accession>
<dbReference type="PANTHER" id="PTHR10046">
    <property type="entry name" value="ATP DEPENDENT LON PROTEASE FAMILY MEMBER"/>
    <property type="match status" value="1"/>
</dbReference>
<sequence length="346" mass="38434">MRLRKRNSMYLGLIIVVILALFLNFYKTPYFIQSPGSAQSIKSLAVVEDGQKVNGDFMLVYILVGEANIYQYLWAKYDHNKYTTLVKQNQVMMPDETNEEYNLRAKNDMMGAQKAATYIAYKKANLDPKVTFQGVQIIDVISSMPASKVLKPGDIIIGMEGKNIQSISDIQPLLKNRRPGELIHINLIRHGKERNVTAKIGTFPKTKFYTNGKTRYGLGITQSTKLSIHVKPKIKFNIKNIGGPSAGLMMALNIYDQLTKRDLAKGYKIAGTGTIEMDGSVGPIGGIEEKIVGADKSGADIFLAPTAQNEYEDAEKTAKDIGSKMKVIPVGTFDDAIHYLSKLKKK</sequence>
<dbReference type="GO" id="GO:0004252">
    <property type="term" value="F:serine-type endopeptidase activity"/>
    <property type="evidence" value="ECO:0007669"/>
    <property type="project" value="UniProtKB-UniRule"/>
</dbReference>
<dbReference type="InterPro" id="IPR001478">
    <property type="entry name" value="PDZ"/>
</dbReference>
<evidence type="ECO:0000256" key="1">
    <source>
        <dbReference type="PROSITE-ProRule" id="PRU01122"/>
    </source>
</evidence>
<comment type="similarity">
    <text evidence="1">Belongs to the peptidase S16 family.</text>
</comment>
<gene>
    <name evidence="4" type="ORF">GMB86_08255</name>
</gene>
<dbReference type="GO" id="GO:0006508">
    <property type="term" value="P:proteolysis"/>
    <property type="evidence" value="ECO:0007669"/>
    <property type="project" value="UniProtKB-KW"/>
</dbReference>
<dbReference type="AlphaFoldDB" id="A0A6N8CPF2"/>
<dbReference type="OrthoDB" id="2356897at2"/>
<keyword evidence="1" id="KW-0378">Hydrolase</keyword>
<feature type="transmembrane region" description="Helical" evidence="2">
    <location>
        <begin position="7"/>
        <end position="26"/>
    </location>
</feature>
<dbReference type="InterPro" id="IPR014721">
    <property type="entry name" value="Ribsml_uS5_D2-typ_fold_subgr"/>
</dbReference>
<dbReference type="InterPro" id="IPR036034">
    <property type="entry name" value="PDZ_sf"/>
</dbReference>
<feature type="active site" evidence="1">
    <location>
        <position position="290"/>
    </location>
</feature>
<dbReference type="InterPro" id="IPR027065">
    <property type="entry name" value="Lon_Prtase"/>
</dbReference>
<dbReference type="GO" id="GO:0004176">
    <property type="term" value="F:ATP-dependent peptidase activity"/>
    <property type="evidence" value="ECO:0007669"/>
    <property type="project" value="UniProtKB-UniRule"/>
</dbReference>
<keyword evidence="2" id="KW-1133">Transmembrane helix</keyword>
<dbReference type="GO" id="GO:0005524">
    <property type="term" value="F:ATP binding"/>
    <property type="evidence" value="ECO:0007669"/>
    <property type="project" value="InterPro"/>
</dbReference>
<keyword evidence="5" id="KW-1185">Reference proteome</keyword>
<reference evidence="4 5" key="1">
    <citation type="submission" date="2019-11" db="EMBL/GenBank/DDBJ databases">
        <title>Terrilactibacillus tamarindus sp. nov. BCM23-1 isolated from bark of Tamarindus indica.</title>
        <authorList>
            <person name="Kingkaew E."/>
            <person name="Tanasupawat S."/>
        </authorList>
    </citation>
    <scope>NUCLEOTIDE SEQUENCE [LARGE SCALE GENOMIC DNA]</scope>
    <source>
        <strain evidence="4 5">BCM23-1</strain>
    </source>
</reference>
<evidence type="ECO:0000313" key="5">
    <source>
        <dbReference type="Proteomes" id="UP000440978"/>
    </source>
</evidence>
<evidence type="ECO:0000259" key="3">
    <source>
        <dbReference type="PROSITE" id="PS51786"/>
    </source>
</evidence>
<organism evidence="4 5">
    <name type="scientific">Terrilactibacillus tamarindi</name>
    <dbReference type="NCBI Taxonomy" id="2599694"/>
    <lineage>
        <taxon>Bacteria</taxon>
        <taxon>Bacillati</taxon>
        <taxon>Bacillota</taxon>
        <taxon>Bacilli</taxon>
        <taxon>Bacillales</taxon>
        <taxon>Bacillaceae</taxon>
        <taxon>Terrilactibacillus</taxon>
    </lineage>
</organism>
<keyword evidence="1" id="KW-0720">Serine protease</keyword>
<dbReference type="EC" id="3.4.21.53" evidence="1"/>
<evidence type="ECO:0000313" key="4">
    <source>
        <dbReference type="EMBL" id="MTT32002.1"/>
    </source>
</evidence>
<feature type="domain" description="Lon proteolytic" evidence="3">
    <location>
        <begin position="240"/>
        <end position="343"/>
    </location>
</feature>
<proteinExistence type="inferred from homology"/>
<dbReference type="InterPro" id="IPR008269">
    <property type="entry name" value="Lon_proteolytic"/>
</dbReference>
<comment type="catalytic activity">
    <reaction evidence="1">
        <text>Hydrolysis of proteins in presence of ATP.</text>
        <dbReference type="EC" id="3.4.21.53"/>
    </reaction>
</comment>
<dbReference type="SMART" id="SM00228">
    <property type="entry name" value="PDZ"/>
    <property type="match status" value="1"/>
</dbReference>
<keyword evidence="2" id="KW-0812">Transmembrane</keyword>
<dbReference type="Gene3D" id="2.30.42.10">
    <property type="match status" value="1"/>
</dbReference>
<dbReference type="PROSITE" id="PS51786">
    <property type="entry name" value="LON_PROTEOLYTIC"/>
    <property type="match status" value="1"/>
</dbReference>
<dbReference type="SUPFAM" id="SSF54211">
    <property type="entry name" value="Ribosomal protein S5 domain 2-like"/>
    <property type="match status" value="1"/>
</dbReference>
<dbReference type="EMBL" id="WNHB01000011">
    <property type="protein sequence ID" value="MTT32002.1"/>
    <property type="molecule type" value="Genomic_DNA"/>
</dbReference>
<protein>
    <recommendedName>
        <fullName evidence="1">endopeptidase La</fullName>
        <ecNumber evidence="1">3.4.21.53</ecNumber>
    </recommendedName>
</protein>
<keyword evidence="2" id="KW-0472">Membrane</keyword>
<dbReference type="Proteomes" id="UP000440978">
    <property type="component" value="Unassembled WGS sequence"/>
</dbReference>
<name>A0A6N8CPF2_9BACI</name>
<dbReference type="Pfam" id="PF05362">
    <property type="entry name" value="Lon_C"/>
    <property type="match status" value="1"/>
</dbReference>
<dbReference type="SUPFAM" id="SSF50156">
    <property type="entry name" value="PDZ domain-like"/>
    <property type="match status" value="1"/>
</dbReference>
<evidence type="ECO:0000256" key="2">
    <source>
        <dbReference type="SAM" id="Phobius"/>
    </source>
</evidence>
<dbReference type="NCBIfam" id="NF041438">
    <property type="entry name" value="SepM_fam_S16"/>
    <property type="match status" value="1"/>
</dbReference>
<dbReference type="Pfam" id="PF13180">
    <property type="entry name" value="PDZ_2"/>
    <property type="match status" value="1"/>
</dbReference>
<dbReference type="GO" id="GO:0030163">
    <property type="term" value="P:protein catabolic process"/>
    <property type="evidence" value="ECO:0007669"/>
    <property type="project" value="InterPro"/>
</dbReference>
<comment type="caution">
    <text evidence="4">The sequence shown here is derived from an EMBL/GenBank/DDBJ whole genome shotgun (WGS) entry which is preliminary data.</text>
</comment>
<dbReference type="RefSeq" id="WP_155218600.1">
    <property type="nucleotide sequence ID" value="NZ_WNHB01000011.1"/>
</dbReference>